<reference evidence="1 2" key="1">
    <citation type="journal article" date="2018" name="J. Allergy Clin. Immunol.">
        <title>High-quality assembly of Dermatophagoides pteronyssinus genome and transcriptome reveals a wide range of novel allergens.</title>
        <authorList>
            <person name="Liu X.Y."/>
            <person name="Yang K.Y."/>
            <person name="Wang M.Q."/>
            <person name="Kwok J.S."/>
            <person name="Zeng X."/>
            <person name="Yang Z."/>
            <person name="Xiao X.J."/>
            <person name="Lau C.P."/>
            <person name="Li Y."/>
            <person name="Huang Z.M."/>
            <person name="Ba J.G."/>
            <person name="Yim A.K."/>
            <person name="Ouyang C.Y."/>
            <person name="Ngai S.M."/>
            <person name="Chan T.F."/>
            <person name="Leung E.L."/>
            <person name="Liu L."/>
            <person name="Liu Z.G."/>
            <person name="Tsui S.K."/>
        </authorList>
    </citation>
    <scope>NUCLEOTIDE SEQUENCE [LARGE SCALE GENOMIC DNA]</scope>
    <source>
        <strain evidence="1">Derp</strain>
    </source>
</reference>
<gene>
    <name evidence="1" type="ORF">DERP_008668</name>
</gene>
<dbReference type="Proteomes" id="UP000887458">
    <property type="component" value="Unassembled WGS sequence"/>
</dbReference>
<keyword evidence="2" id="KW-1185">Reference proteome</keyword>
<organism evidence="1 2">
    <name type="scientific">Dermatophagoides pteronyssinus</name>
    <name type="common">European house dust mite</name>
    <dbReference type="NCBI Taxonomy" id="6956"/>
    <lineage>
        <taxon>Eukaryota</taxon>
        <taxon>Metazoa</taxon>
        <taxon>Ecdysozoa</taxon>
        <taxon>Arthropoda</taxon>
        <taxon>Chelicerata</taxon>
        <taxon>Arachnida</taxon>
        <taxon>Acari</taxon>
        <taxon>Acariformes</taxon>
        <taxon>Sarcoptiformes</taxon>
        <taxon>Astigmata</taxon>
        <taxon>Psoroptidia</taxon>
        <taxon>Analgoidea</taxon>
        <taxon>Pyroglyphidae</taxon>
        <taxon>Dermatophagoidinae</taxon>
        <taxon>Dermatophagoides</taxon>
    </lineage>
</organism>
<comment type="caution">
    <text evidence="1">The sequence shown here is derived from an EMBL/GenBank/DDBJ whole genome shotgun (WGS) entry which is preliminary data.</text>
</comment>
<evidence type="ECO:0000313" key="2">
    <source>
        <dbReference type="Proteomes" id="UP000887458"/>
    </source>
</evidence>
<proteinExistence type="predicted"/>
<name>A0ABQ8IX21_DERPT</name>
<evidence type="ECO:0000313" key="1">
    <source>
        <dbReference type="EMBL" id="KAH9414827.1"/>
    </source>
</evidence>
<accession>A0ABQ8IX21</accession>
<protein>
    <submittedName>
        <fullName evidence="1">Uncharacterized protein</fullName>
    </submittedName>
</protein>
<sequence>MNQHNHITTIGQLKITIIVDNDDIDVAFQFIFRHSQCSEKKQYLLRTGLLNNKSTQQVALEIYGDVMIDYIYNTDEWLNSESSSSSK</sequence>
<dbReference type="EMBL" id="NJHN03000105">
    <property type="protein sequence ID" value="KAH9414827.1"/>
    <property type="molecule type" value="Genomic_DNA"/>
</dbReference>
<reference evidence="1 2" key="2">
    <citation type="journal article" date="2022" name="Mol. Biol. Evol.">
        <title>Comparative Genomics Reveals Insights into the Divergent Evolution of Astigmatic Mites and Household Pest Adaptations.</title>
        <authorList>
            <person name="Xiong Q."/>
            <person name="Wan A.T."/>
            <person name="Liu X."/>
            <person name="Fung C.S."/>
            <person name="Xiao X."/>
            <person name="Malainual N."/>
            <person name="Hou J."/>
            <person name="Wang L."/>
            <person name="Wang M."/>
            <person name="Yang K.Y."/>
            <person name="Cui Y."/>
            <person name="Leung E.L."/>
            <person name="Nong W."/>
            <person name="Shin S.K."/>
            <person name="Au S.W."/>
            <person name="Jeong K.Y."/>
            <person name="Chew F.T."/>
            <person name="Hui J.H."/>
            <person name="Leung T.F."/>
            <person name="Tungtrongchitr A."/>
            <person name="Zhong N."/>
            <person name="Liu Z."/>
            <person name="Tsui S.K."/>
        </authorList>
    </citation>
    <scope>NUCLEOTIDE SEQUENCE [LARGE SCALE GENOMIC DNA]</scope>
    <source>
        <strain evidence="1">Derp</strain>
    </source>
</reference>